<protein>
    <submittedName>
        <fullName evidence="1">Uncharacterized protein</fullName>
    </submittedName>
</protein>
<dbReference type="GeneID" id="24123929"/>
<dbReference type="STRING" id="695850.A0A067CTM7"/>
<sequence length="170" mass="18436">MRTVAFASSAPCWRAVAQGLNLHGTCLNRACVAFEKEVIAPIGLEPFNIIAQQASCPMWKCAIAARTCGFHNCEWRFKGVKAKAGVHVASAWETRPSQDAYNLFDDDDSNMALWRSLVLVVQARSSSQTCALCKGDADGERTPCGLVWIDSSATRRAIGATCPECHVSID</sequence>
<dbReference type="VEuPathDB" id="FungiDB:SPRG_01333"/>
<dbReference type="EMBL" id="KK583191">
    <property type="protein sequence ID" value="KDO34059.1"/>
    <property type="molecule type" value="Genomic_DNA"/>
</dbReference>
<gene>
    <name evidence="1" type="ORF">SPRG_01333</name>
</gene>
<accession>A0A067CTM7</accession>
<organism evidence="1 2">
    <name type="scientific">Saprolegnia parasitica (strain CBS 223.65)</name>
    <dbReference type="NCBI Taxonomy" id="695850"/>
    <lineage>
        <taxon>Eukaryota</taxon>
        <taxon>Sar</taxon>
        <taxon>Stramenopiles</taxon>
        <taxon>Oomycota</taxon>
        <taxon>Saprolegniomycetes</taxon>
        <taxon>Saprolegniales</taxon>
        <taxon>Saprolegniaceae</taxon>
        <taxon>Saprolegnia</taxon>
    </lineage>
</organism>
<evidence type="ECO:0000313" key="2">
    <source>
        <dbReference type="Proteomes" id="UP000030745"/>
    </source>
</evidence>
<dbReference type="OrthoDB" id="1043111at2759"/>
<dbReference type="RefSeq" id="XP_012194943.1">
    <property type="nucleotide sequence ID" value="XM_012339553.1"/>
</dbReference>
<name>A0A067CTM7_SAPPC</name>
<proteinExistence type="predicted"/>
<dbReference type="OMA" id="PECHVSI"/>
<keyword evidence="2" id="KW-1185">Reference proteome</keyword>
<dbReference type="Proteomes" id="UP000030745">
    <property type="component" value="Unassembled WGS sequence"/>
</dbReference>
<evidence type="ECO:0000313" key="1">
    <source>
        <dbReference type="EMBL" id="KDO34059.1"/>
    </source>
</evidence>
<dbReference type="KEGG" id="spar:SPRG_01333"/>
<reference evidence="1 2" key="1">
    <citation type="journal article" date="2013" name="PLoS Genet.">
        <title>Distinctive expansion of potential virulence genes in the genome of the oomycete fish pathogen Saprolegnia parasitica.</title>
        <authorList>
            <person name="Jiang R.H."/>
            <person name="de Bruijn I."/>
            <person name="Haas B.J."/>
            <person name="Belmonte R."/>
            <person name="Lobach L."/>
            <person name="Christie J."/>
            <person name="van den Ackerveken G."/>
            <person name="Bottin A."/>
            <person name="Bulone V."/>
            <person name="Diaz-Moreno S.M."/>
            <person name="Dumas B."/>
            <person name="Fan L."/>
            <person name="Gaulin E."/>
            <person name="Govers F."/>
            <person name="Grenville-Briggs L.J."/>
            <person name="Horner N.R."/>
            <person name="Levin J.Z."/>
            <person name="Mammella M."/>
            <person name="Meijer H.J."/>
            <person name="Morris P."/>
            <person name="Nusbaum C."/>
            <person name="Oome S."/>
            <person name="Phillips A.J."/>
            <person name="van Rooyen D."/>
            <person name="Rzeszutek E."/>
            <person name="Saraiva M."/>
            <person name="Secombes C.J."/>
            <person name="Seidl M.F."/>
            <person name="Snel B."/>
            <person name="Stassen J.H."/>
            <person name="Sykes S."/>
            <person name="Tripathy S."/>
            <person name="van den Berg H."/>
            <person name="Vega-Arreguin J.C."/>
            <person name="Wawra S."/>
            <person name="Young S.K."/>
            <person name="Zeng Q."/>
            <person name="Dieguez-Uribeondo J."/>
            <person name="Russ C."/>
            <person name="Tyler B.M."/>
            <person name="van West P."/>
        </authorList>
    </citation>
    <scope>NUCLEOTIDE SEQUENCE [LARGE SCALE GENOMIC DNA]</scope>
    <source>
        <strain evidence="1 2">CBS 223.65</strain>
    </source>
</reference>
<dbReference type="AlphaFoldDB" id="A0A067CTM7"/>